<dbReference type="GO" id="GO:0046872">
    <property type="term" value="F:metal ion binding"/>
    <property type="evidence" value="ECO:0007669"/>
    <property type="project" value="UniProtKB-KW"/>
</dbReference>
<dbReference type="PROSITE" id="PS00198">
    <property type="entry name" value="4FE4S_FER_1"/>
    <property type="match status" value="1"/>
</dbReference>
<dbReference type="GO" id="GO:0051539">
    <property type="term" value="F:4 iron, 4 sulfur cluster binding"/>
    <property type="evidence" value="ECO:0007669"/>
    <property type="project" value="UniProtKB-KW"/>
</dbReference>
<dbReference type="GO" id="GO:0005886">
    <property type="term" value="C:plasma membrane"/>
    <property type="evidence" value="ECO:0007669"/>
    <property type="project" value="TreeGrafter"/>
</dbReference>
<proteinExistence type="predicted"/>
<feature type="transmembrane region" description="Helical" evidence="7">
    <location>
        <begin position="87"/>
        <end position="108"/>
    </location>
</feature>
<evidence type="ECO:0000256" key="2">
    <source>
        <dbReference type="ARBA" id="ARBA00022485"/>
    </source>
</evidence>
<keyword evidence="1" id="KW-0813">Transport</keyword>
<protein>
    <submittedName>
        <fullName evidence="9">Cytochrome c oxidase accessory protein CcoG</fullName>
    </submittedName>
</protein>
<keyword evidence="5" id="KW-0408">Iron</keyword>
<dbReference type="InterPro" id="IPR051684">
    <property type="entry name" value="Electron_Trans/Redox"/>
</dbReference>
<evidence type="ECO:0000256" key="4">
    <source>
        <dbReference type="ARBA" id="ARBA00022982"/>
    </source>
</evidence>
<dbReference type="InterPro" id="IPR013783">
    <property type="entry name" value="Ig-like_fold"/>
</dbReference>
<feature type="transmembrane region" description="Helical" evidence="7">
    <location>
        <begin position="193"/>
        <end position="213"/>
    </location>
</feature>
<comment type="caution">
    <text evidence="9">The sequence shown here is derived from an EMBL/GenBank/DDBJ whole genome shotgun (WGS) entry which is preliminary data.</text>
</comment>
<dbReference type="Pfam" id="PF11614">
    <property type="entry name" value="FixG_C"/>
    <property type="match status" value="1"/>
</dbReference>
<dbReference type="OrthoDB" id="9811700at2"/>
<feature type="transmembrane region" description="Helical" evidence="7">
    <location>
        <begin position="339"/>
        <end position="358"/>
    </location>
</feature>
<keyword evidence="10" id="KW-1185">Reference proteome</keyword>
<feature type="transmembrane region" description="Helical" evidence="7">
    <location>
        <begin position="161"/>
        <end position="181"/>
    </location>
</feature>
<keyword evidence="3" id="KW-0479">Metal-binding</keyword>
<dbReference type="AlphaFoldDB" id="A0A4Q5LZU5"/>
<evidence type="ECO:0000256" key="3">
    <source>
        <dbReference type="ARBA" id="ARBA00022723"/>
    </source>
</evidence>
<keyword evidence="7" id="KW-0472">Membrane</keyword>
<dbReference type="EMBL" id="SEWF01000015">
    <property type="protein sequence ID" value="RYU95424.1"/>
    <property type="molecule type" value="Genomic_DNA"/>
</dbReference>
<gene>
    <name evidence="9" type="primary">ccoG</name>
    <name evidence="9" type="ORF">EWM59_12200</name>
</gene>
<dbReference type="InterPro" id="IPR017896">
    <property type="entry name" value="4Fe4S_Fe-S-bd"/>
</dbReference>
<organism evidence="9 10">
    <name type="scientific">Emticicia agri</name>
    <dbReference type="NCBI Taxonomy" id="2492393"/>
    <lineage>
        <taxon>Bacteria</taxon>
        <taxon>Pseudomonadati</taxon>
        <taxon>Bacteroidota</taxon>
        <taxon>Cytophagia</taxon>
        <taxon>Cytophagales</taxon>
        <taxon>Leadbetterellaceae</taxon>
        <taxon>Emticicia</taxon>
    </lineage>
</organism>
<feature type="domain" description="4Fe-4S ferredoxin-type" evidence="8">
    <location>
        <begin position="261"/>
        <end position="290"/>
    </location>
</feature>
<keyword evidence="7" id="KW-0812">Transmembrane</keyword>
<keyword evidence="6" id="KW-0411">Iron-sulfur</keyword>
<keyword evidence="7" id="KW-1133">Transmembrane helix</keyword>
<feature type="transmembrane region" description="Helical" evidence="7">
    <location>
        <begin position="39"/>
        <end position="57"/>
    </location>
</feature>
<name>A0A4Q5LZU5_9BACT</name>
<keyword evidence="2" id="KW-0004">4Fe-4S</keyword>
<dbReference type="SUPFAM" id="SSF54862">
    <property type="entry name" value="4Fe-4S ferredoxins"/>
    <property type="match status" value="1"/>
</dbReference>
<dbReference type="InterPro" id="IPR014116">
    <property type="entry name" value="Cyt_c_oxidase_cbb3_FixG"/>
</dbReference>
<evidence type="ECO:0000256" key="1">
    <source>
        <dbReference type="ARBA" id="ARBA00022448"/>
    </source>
</evidence>
<dbReference type="InterPro" id="IPR017900">
    <property type="entry name" value="4Fe4S_Fe_S_CS"/>
</dbReference>
<dbReference type="PANTHER" id="PTHR30176:SF3">
    <property type="entry name" value="FERREDOXIN-TYPE PROTEIN NAPH"/>
    <property type="match status" value="1"/>
</dbReference>
<accession>A0A4Q5LZU5</accession>
<dbReference type="PANTHER" id="PTHR30176">
    <property type="entry name" value="FERREDOXIN-TYPE PROTEIN NAPH"/>
    <property type="match status" value="1"/>
</dbReference>
<dbReference type="NCBIfam" id="TIGR02745">
    <property type="entry name" value="ccoG_rdxA_fixG"/>
    <property type="match status" value="1"/>
</dbReference>
<reference evidence="9 10" key="1">
    <citation type="submission" date="2019-02" db="EMBL/GenBank/DDBJ databases">
        <title>Bacterial novel species Emticicia sp. 17J42-9 isolated from soil.</title>
        <authorList>
            <person name="Jung H.-Y."/>
        </authorList>
    </citation>
    <scope>NUCLEOTIDE SEQUENCE [LARGE SCALE GENOMIC DNA]</scope>
    <source>
        <strain evidence="9 10">17J42-9</strain>
    </source>
</reference>
<evidence type="ECO:0000313" key="9">
    <source>
        <dbReference type="EMBL" id="RYU95424.1"/>
    </source>
</evidence>
<dbReference type="Proteomes" id="UP000293162">
    <property type="component" value="Unassembled WGS sequence"/>
</dbReference>
<dbReference type="RefSeq" id="WP_130021257.1">
    <property type="nucleotide sequence ID" value="NZ_SEWF01000015.1"/>
</dbReference>
<evidence type="ECO:0000256" key="6">
    <source>
        <dbReference type="ARBA" id="ARBA00023014"/>
    </source>
</evidence>
<dbReference type="Gene3D" id="2.60.40.10">
    <property type="entry name" value="Immunoglobulins"/>
    <property type="match status" value="1"/>
</dbReference>
<dbReference type="InterPro" id="IPR032879">
    <property type="entry name" value="FixG_C"/>
</dbReference>
<keyword evidence="4" id="KW-0249">Electron transport</keyword>
<evidence type="ECO:0000256" key="7">
    <source>
        <dbReference type="SAM" id="Phobius"/>
    </source>
</evidence>
<evidence type="ECO:0000313" key="10">
    <source>
        <dbReference type="Proteomes" id="UP000293162"/>
    </source>
</evidence>
<dbReference type="PROSITE" id="PS51379">
    <property type="entry name" value="4FE4S_FER_2"/>
    <property type="match status" value="1"/>
</dbReference>
<dbReference type="Pfam" id="PF13746">
    <property type="entry name" value="Fer4_18"/>
    <property type="match status" value="1"/>
</dbReference>
<dbReference type="Pfam" id="PF12801">
    <property type="entry name" value="Fer4_5"/>
    <property type="match status" value="1"/>
</dbReference>
<sequence>MSNLDFIDEAYRDSIATVDSEGKRVWVYPKKPNGHYHNYRVIATIVFLSLFFLGPFVKINGQPLLMLNVFERRFVLFGQLFLPQDSVIFSVGLLTFFVFIIVFTVVYGRFWCGWACPQTVFMEMVFRKIEYWIEGDRKQQIALSKAPWNTEKILKKGGKRLIFLLISILIAHTTMAYLIGLEATRDIITQSPMAHLTGFIGLVVFTGIFYYVFAVLREQVCISICPYGRLQGVSMGRNTVNIIYDWIRGEPRGKLNKHEPAAPVSTPKGDCIDCKLCVQVCPMGIDIRNGAQLECTNCTACIDACDDVMIKINKPTGLIKFGSVESIEKRVPFKLSARAYAYSGVLLLLVGIEAFLLLSRSAIETTVMRVPGQMYQEQANNKISNLYNAQIVNKSNEDREVLLKVKDNEGTIRLIDGKQRIKIQKQGKAEVVFFLEMDKAAISKIKTNLAIEVWQGDEKLETIKTTFLGFSE</sequence>
<evidence type="ECO:0000259" key="8">
    <source>
        <dbReference type="PROSITE" id="PS51379"/>
    </source>
</evidence>
<evidence type="ECO:0000256" key="5">
    <source>
        <dbReference type="ARBA" id="ARBA00023004"/>
    </source>
</evidence>